<protein>
    <submittedName>
        <fullName evidence="1">Uncharacterized protein</fullName>
    </submittedName>
</protein>
<name>A0A5K1AUI7_9MAGN</name>
<dbReference type="AlphaFoldDB" id="A0A5K1AUI7"/>
<sequence length="32" mass="3736">MSTYLMETYWAVYGVSRPTLGIFLKKKKPIVN</sequence>
<proteinExistence type="predicted"/>
<organism evidence="1">
    <name type="scientific">Nymphaea colorata</name>
    <name type="common">pocket water lily</name>
    <dbReference type="NCBI Taxonomy" id="210225"/>
    <lineage>
        <taxon>Eukaryota</taxon>
        <taxon>Viridiplantae</taxon>
        <taxon>Streptophyta</taxon>
        <taxon>Embryophyta</taxon>
        <taxon>Tracheophyta</taxon>
        <taxon>Spermatophyta</taxon>
        <taxon>Magnoliopsida</taxon>
        <taxon>Nymphaeales</taxon>
        <taxon>Nymphaeaceae</taxon>
        <taxon>Nymphaea</taxon>
    </lineage>
</organism>
<dbReference type="EMBL" id="LR721780">
    <property type="protein sequence ID" value="VVW05937.1"/>
    <property type="molecule type" value="Genomic_DNA"/>
</dbReference>
<gene>
    <name evidence="1" type="ORF">NYM_LOCUS12596</name>
</gene>
<evidence type="ECO:0000313" key="1">
    <source>
        <dbReference type="EMBL" id="VVW05937.1"/>
    </source>
</evidence>
<accession>A0A5K1AUI7</accession>
<reference evidence="1" key="1">
    <citation type="submission" date="2019-09" db="EMBL/GenBank/DDBJ databases">
        <authorList>
            <person name="Zhang L."/>
        </authorList>
    </citation>
    <scope>NUCLEOTIDE SEQUENCE</scope>
</reference>